<keyword evidence="2" id="KW-1185">Reference proteome</keyword>
<sequence>MNPRDIPNEIWTLILQEPSLQRRDLLPVFASCRHFNDLVLPILLFKSGTTPLDLAAGTVCISSDMVPVLNVAIRLPHITRLTCTFDVRGDSRAPRDLRALKSLLVPSLTHLRLNFVGDLLSAYKSDLVPLTPQRTLTEPFCNLLSSFPRDPDSPVVFVGIEVFTCRAADIKDWLLDKYTFTDPNTRGLFGFLTGIRAPRNPLRAKTLITHHNGITTAVFPLISISSAHIQRVQQPLSAKYSSWTLVVLNAGSFNWPNALRLSAPLASEEWAAILPFLTFANLPVVRMDPPDDLSAGSNIPAPVLDAFLARHSSITRIYYYPDPQTLLDAPPFPFHALPRLRGVTAAARGMHHLFYNPEASFPSLSIVRITATTVDAREPHLMLDALRLLARHGGSKKLILEVSSGSWMDLDLGLAGAAVACALRRVETVILYGHTDFVGAEGILSWIRLIPALRRVGLQDCLHPDVGDDVKKHFASRAREVLGNGVELMST</sequence>
<dbReference type="EMBL" id="JARJCW010000015">
    <property type="protein sequence ID" value="KAJ7216577.1"/>
    <property type="molecule type" value="Genomic_DNA"/>
</dbReference>
<evidence type="ECO:0000313" key="2">
    <source>
        <dbReference type="Proteomes" id="UP001219525"/>
    </source>
</evidence>
<reference evidence="1" key="1">
    <citation type="submission" date="2023-03" db="EMBL/GenBank/DDBJ databases">
        <title>Massive genome expansion in bonnet fungi (Mycena s.s.) driven by repeated elements and novel gene families across ecological guilds.</title>
        <authorList>
            <consortium name="Lawrence Berkeley National Laboratory"/>
            <person name="Harder C.B."/>
            <person name="Miyauchi S."/>
            <person name="Viragh M."/>
            <person name="Kuo A."/>
            <person name="Thoen E."/>
            <person name="Andreopoulos B."/>
            <person name="Lu D."/>
            <person name="Skrede I."/>
            <person name="Drula E."/>
            <person name="Henrissat B."/>
            <person name="Morin E."/>
            <person name="Kohler A."/>
            <person name="Barry K."/>
            <person name="LaButti K."/>
            <person name="Morin E."/>
            <person name="Salamov A."/>
            <person name="Lipzen A."/>
            <person name="Mereny Z."/>
            <person name="Hegedus B."/>
            <person name="Baldrian P."/>
            <person name="Stursova M."/>
            <person name="Weitz H."/>
            <person name="Taylor A."/>
            <person name="Grigoriev I.V."/>
            <person name="Nagy L.G."/>
            <person name="Martin F."/>
            <person name="Kauserud H."/>
        </authorList>
    </citation>
    <scope>NUCLEOTIDE SEQUENCE</scope>
    <source>
        <strain evidence="1">9144</strain>
    </source>
</reference>
<gene>
    <name evidence="1" type="ORF">GGX14DRAFT_605317</name>
</gene>
<protein>
    <submittedName>
        <fullName evidence="1">Uncharacterized protein</fullName>
    </submittedName>
</protein>
<dbReference type="Proteomes" id="UP001219525">
    <property type="component" value="Unassembled WGS sequence"/>
</dbReference>
<proteinExistence type="predicted"/>
<accession>A0AAD6VLP3</accession>
<comment type="caution">
    <text evidence="1">The sequence shown here is derived from an EMBL/GenBank/DDBJ whole genome shotgun (WGS) entry which is preliminary data.</text>
</comment>
<name>A0AAD6VLP3_9AGAR</name>
<organism evidence="1 2">
    <name type="scientific">Mycena pura</name>
    <dbReference type="NCBI Taxonomy" id="153505"/>
    <lineage>
        <taxon>Eukaryota</taxon>
        <taxon>Fungi</taxon>
        <taxon>Dikarya</taxon>
        <taxon>Basidiomycota</taxon>
        <taxon>Agaricomycotina</taxon>
        <taxon>Agaricomycetes</taxon>
        <taxon>Agaricomycetidae</taxon>
        <taxon>Agaricales</taxon>
        <taxon>Marasmiineae</taxon>
        <taxon>Mycenaceae</taxon>
        <taxon>Mycena</taxon>
    </lineage>
</organism>
<dbReference type="AlphaFoldDB" id="A0AAD6VLP3"/>
<evidence type="ECO:0000313" key="1">
    <source>
        <dbReference type="EMBL" id="KAJ7216577.1"/>
    </source>
</evidence>